<dbReference type="InterPro" id="IPR016186">
    <property type="entry name" value="C-type_lectin-like/link_sf"/>
</dbReference>
<dbReference type="GeneTree" id="ENSGT00990000209126"/>
<keyword evidence="1" id="KW-0430">Lectin</keyword>
<organism evidence="4 5">
    <name type="scientific">Scleropages formosus</name>
    <name type="common">Asian bonytongue</name>
    <name type="synonym">Osteoglossum formosum</name>
    <dbReference type="NCBI Taxonomy" id="113540"/>
    <lineage>
        <taxon>Eukaryota</taxon>
        <taxon>Metazoa</taxon>
        <taxon>Chordata</taxon>
        <taxon>Craniata</taxon>
        <taxon>Vertebrata</taxon>
        <taxon>Euteleostomi</taxon>
        <taxon>Actinopterygii</taxon>
        <taxon>Neopterygii</taxon>
        <taxon>Teleostei</taxon>
        <taxon>Osteoglossocephala</taxon>
        <taxon>Osteoglossomorpha</taxon>
        <taxon>Osteoglossiformes</taxon>
        <taxon>Osteoglossidae</taxon>
        <taxon>Scleropages</taxon>
    </lineage>
</organism>
<sequence length="156" mass="18735">MTLMLFLFDSWNPCFKFLHLYLPADLCGPCPWGWQRLNSKCYYISKHGKLHWDDSKQYCSKHRAHLVIINSEEEKNFINKHIASDYWIGLYREAWMRAWTWVDNTPLGENRFWQKGQPGNLYYYSKECVISNAAGWKKESCYSHNFWVCETEALIF</sequence>
<feature type="domain" description="C-type lectin" evidence="3">
    <location>
        <begin position="37"/>
        <end position="150"/>
    </location>
</feature>
<evidence type="ECO:0000256" key="1">
    <source>
        <dbReference type="ARBA" id="ARBA00022734"/>
    </source>
</evidence>
<protein>
    <recommendedName>
        <fullName evidence="3">C-type lectin domain-containing protein</fullName>
    </recommendedName>
</protein>
<dbReference type="AlphaFoldDB" id="A0A8C9T8R6"/>
<reference evidence="4" key="3">
    <citation type="submission" date="2025-09" db="UniProtKB">
        <authorList>
            <consortium name="Ensembl"/>
        </authorList>
    </citation>
    <scope>IDENTIFICATION</scope>
</reference>
<name>A0A8C9T8R6_SCLFO</name>
<evidence type="ECO:0000256" key="2">
    <source>
        <dbReference type="ARBA" id="ARBA00023157"/>
    </source>
</evidence>
<dbReference type="PROSITE" id="PS50041">
    <property type="entry name" value="C_TYPE_LECTIN_2"/>
    <property type="match status" value="1"/>
</dbReference>
<evidence type="ECO:0000313" key="5">
    <source>
        <dbReference type="Proteomes" id="UP000694397"/>
    </source>
</evidence>
<dbReference type="PANTHER" id="PTHR46746">
    <property type="entry name" value="KILLER CELL LECTIN-LIKE RECEPTOR SUBFAMILY F MEMBER 2"/>
    <property type="match status" value="1"/>
</dbReference>
<dbReference type="InterPro" id="IPR051379">
    <property type="entry name" value="C-type_Lectin_Receptor_IMM"/>
</dbReference>
<dbReference type="Gene3D" id="3.10.100.10">
    <property type="entry name" value="Mannose-Binding Protein A, subunit A"/>
    <property type="match status" value="1"/>
</dbReference>
<keyword evidence="2" id="KW-1015">Disulfide bond</keyword>
<dbReference type="Proteomes" id="UP000694397">
    <property type="component" value="Chromosome 10"/>
</dbReference>
<dbReference type="GO" id="GO:0030246">
    <property type="term" value="F:carbohydrate binding"/>
    <property type="evidence" value="ECO:0007669"/>
    <property type="project" value="UniProtKB-KW"/>
</dbReference>
<keyword evidence="5" id="KW-1185">Reference proteome</keyword>
<dbReference type="Ensembl" id="ENSSFOT00015078798.1">
    <property type="protein sequence ID" value="ENSSFOP00015046068.1"/>
    <property type="gene ID" value="ENSSFOG00015028256.1"/>
</dbReference>
<dbReference type="Pfam" id="PF00059">
    <property type="entry name" value="Lectin_C"/>
    <property type="match status" value="1"/>
</dbReference>
<accession>A0A8C9T8R6</accession>
<dbReference type="PANTHER" id="PTHR46746:SF9">
    <property type="entry name" value="CD209 ANTIGEN-LIKE PROTEIN C-LIKE"/>
    <property type="match status" value="1"/>
</dbReference>
<dbReference type="SMART" id="SM00034">
    <property type="entry name" value="CLECT"/>
    <property type="match status" value="1"/>
</dbReference>
<dbReference type="SUPFAM" id="SSF56436">
    <property type="entry name" value="C-type lectin-like"/>
    <property type="match status" value="1"/>
</dbReference>
<dbReference type="InterPro" id="IPR016187">
    <property type="entry name" value="CTDL_fold"/>
</dbReference>
<dbReference type="InterPro" id="IPR001304">
    <property type="entry name" value="C-type_lectin-like"/>
</dbReference>
<evidence type="ECO:0000259" key="3">
    <source>
        <dbReference type="PROSITE" id="PS50041"/>
    </source>
</evidence>
<proteinExistence type="predicted"/>
<reference evidence="4" key="2">
    <citation type="submission" date="2025-08" db="UniProtKB">
        <authorList>
            <consortium name="Ensembl"/>
        </authorList>
    </citation>
    <scope>IDENTIFICATION</scope>
</reference>
<evidence type="ECO:0000313" key="4">
    <source>
        <dbReference type="Ensembl" id="ENSSFOP00015046068.1"/>
    </source>
</evidence>
<reference evidence="4 5" key="1">
    <citation type="submission" date="2019-04" db="EMBL/GenBank/DDBJ databases">
        <authorList>
            <consortium name="Wellcome Sanger Institute Data Sharing"/>
        </authorList>
    </citation>
    <scope>NUCLEOTIDE SEQUENCE [LARGE SCALE GENOMIC DNA]</scope>
</reference>